<keyword evidence="1" id="KW-0812">Transmembrane</keyword>
<sequence>METLFEFVSKIPSSAWVALSTAILTSALTLIGVNLTNRASNDRLRIQLDHETETRRNDIIRERLEELYVESKRYTNIAVSHFLPYRQVMAGELTFNDALDITTNRNYAHNPDRLNLIIDMYFPELQPSFSAVKEKLDHIQDVLHGYKQQYKSGDISGEKWLPHFQEALELLAEEAGSFEREVSRIAKTI</sequence>
<name>A0A7Z1DR96_9GAMM</name>
<reference evidence="2 5" key="1">
    <citation type="submission" date="2017-06" db="EMBL/GenBank/DDBJ databases">
        <title>Draft genome sequence of the halophilic bacterium Marinobacter vinifirmus FB1.</title>
        <authorList>
            <person name="Stepanov V.G."/>
            <person name="Roberts D.J."/>
            <person name="Fox G.E."/>
        </authorList>
    </citation>
    <scope>NUCLEOTIDE SEQUENCE [LARGE SCALE GENOMIC DNA]</scope>
    <source>
        <strain evidence="2 5">FB1</strain>
    </source>
</reference>
<comment type="caution">
    <text evidence="2">The sequence shown here is derived from an EMBL/GenBank/DDBJ whole genome shotgun (WGS) entry which is preliminary data.</text>
</comment>
<protein>
    <submittedName>
        <fullName evidence="2">Uncharacterized protein</fullName>
    </submittedName>
</protein>
<evidence type="ECO:0000313" key="4">
    <source>
        <dbReference type="EMBL" id="OZC34541.1"/>
    </source>
</evidence>
<keyword evidence="1" id="KW-1133">Transmembrane helix</keyword>
<dbReference type="EMBL" id="NEFY01000043">
    <property type="protein sequence ID" value="OZC34513.1"/>
    <property type="molecule type" value="Genomic_DNA"/>
</dbReference>
<accession>A0A7Z1DR96</accession>
<dbReference type="EMBL" id="NEFY01000039">
    <property type="protein sequence ID" value="OZC34541.1"/>
    <property type="molecule type" value="Genomic_DNA"/>
</dbReference>
<evidence type="ECO:0000256" key="1">
    <source>
        <dbReference type="SAM" id="Phobius"/>
    </source>
</evidence>
<dbReference type="EMBL" id="NEFY01000042">
    <property type="protein sequence ID" value="OZC34515.1"/>
    <property type="molecule type" value="Genomic_DNA"/>
</dbReference>
<proteinExistence type="predicted"/>
<evidence type="ECO:0000313" key="2">
    <source>
        <dbReference type="EMBL" id="OZC34513.1"/>
    </source>
</evidence>
<evidence type="ECO:0000313" key="5">
    <source>
        <dbReference type="Proteomes" id="UP000216984"/>
    </source>
</evidence>
<dbReference type="Proteomes" id="UP000216984">
    <property type="component" value="Unassembled WGS sequence"/>
</dbReference>
<feature type="transmembrane region" description="Helical" evidence="1">
    <location>
        <begin position="15"/>
        <end position="35"/>
    </location>
</feature>
<keyword evidence="5" id="KW-1185">Reference proteome</keyword>
<evidence type="ECO:0000313" key="3">
    <source>
        <dbReference type="EMBL" id="OZC34515.1"/>
    </source>
</evidence>
<keyword evidence="1" id="KW-0472">Membrane</keyword>
<dbReference type="RefSeq" id="WP_094626158.1">
    <property type="nucleotide sequence ID" value="NZ_NEFY01000039.1"/>
</dbReference>
<dbReference type="AlphaFoldDB" id="A0A7Z1DR96"/>
<gene>
    <name evidence="2" type="ORF">B9Q17_01000</name>
    <name evidence="4" type="ORF">B9Q17_05870</name>
    <name evidence="3" type="ORF">B9Q17_05940</name>
</gene>
<organism evidence="2 5">
    <name type="scientific">Marinobacter vinifirmus</name>
    <dbReference type="NCBI Taxonomy" id="355591"/>
    <lineage>
        <taxon>Bacteria</taxon>
        <taxon>Pseudomonadati</taxon>
        <taxon>Pseudomonadota</taxon>
        <taxon>Gammaproteobacteria</taxon>
        <taxon>Pseudomonadales</taxon>
        <taxon>Marinobacteraceae</taxon>
        <taxon>Marinobacter</taxon>
    </lineage>
</organism>